<feature type="transmembrane region" description="Helical" evidence="8">
    <location>
        <begin position="181"/>
        <end position="201"/>
    </location>
</feature>
<dbReference type="AlphaFoldDB" id="A0A5N6MFE0"/>
<feature type="transmembrane region" description="Helical" evidence="8">
    <location>
        <begin position="56"/>
        <end position="73"/>
    </location>
</feature>
<keyword evidence="2 8" id="KW-0813">Transport</keyword>
<dbReference type="GO" id="GO:0006865">
    <property type="term" value="P:amino acid transport"/>
    <property type="evidence" value="ECO:0007669"/>
    <property type="project" value="UniProtKB-KW"/>
</dbReference>
<dbReference type="Pfam" id="PF00528">
    <property type="entry name" value="BPD_transp_1"/>
    <property type="match status" value="1"/>
</dbReference>
<organism evidence="10 11">
    <name type="scientific">Arthrobacter yangruifuii</name>
    <dbReference type="NCBI Taxonomy" id="2606616"/>
    <lineage>
        <taxon>Bacteria</taxon>
        <taxon>Bacillati</taxon>
        <taxon>Actinomycetota</taxon>
        <taxon>Actinomycetes</taxon>
        <taxon>Micrococcales</taxon>
        <taxon>Micrococcaceae</taxon>
        <taxon>Arthrobacter</taxon>
    </lineage>
</organism>
<evidence type="ECO:0000256" key="8">
    <source>
        <dbReference type="RuleBase" id="RU363032"/>
    </source>
</evidence>
<dbReference type="GO" id="GO:0043190">
    <property type="term" value="C:ATP-binding cassette (ABC) transporter complex"/>
    <property type="evidence" value="ECO:0007669"/>
    <property type="project" value="InterPro"/>
</dbReference>
<accession>A0A5N6MFE0</accession>
<evidence type="ECO:0000256" key="4">
    <source>
        <dbReference type="ARBA" id="ARBA00022692"/>
    </source>
</evidence>
<dbReference type="PROSITE" id="PS50928">
    <property type="entry name" value="ABC_TM1"/>
    <property type="match status" value="1"/>
</dbReference>
<dbReference type="CDD" id="cd06261">
    <property type="entry name" value="TM_PBP2"/>
    <property type="match status" value="1"/>
</dbReference>
<comment type="caution">
    <text evidence="10">The sequence shown here is derived from an EMBL/GenBank/DDBJ whole genome shotgun (WGS) entry which is preliminary data.</text>
</comment>
<dbReference type="InterPro" id="IPR035906">
    <property type="entry name" value="MetI-like_sf"/>
</dbReference>
<evidence type="ECO:0000256" key="3">
    <source>
        <dbReference type="ARBA" id="ARBA00022475"/>
    </source>
</evidence>
<evidence type="ECO:0000313" key="11">
    <source>
        <dbReference type="Proteomes" id="UP000326852"/>
    </source>
</evidence>
<dbReference type="PANTHER" id="PTHR30614:SF0">
    <property type="entry name" value="L-CYSTINE TRANSPORT SYSTEM PERMEASE PROTEIN TCYL"/>
    <property type="match status" value="1"/>
</dbReference>
<reference evidence="10 11" key="1">
    <citation type="submission" date="2019-08" db="EMBL/GenBank/DDBJ databases">
        <title>Arthrobacter sp. nov., isolated from plateau pika and Tibetan wild ass.</title>
        <authorList>
            <person name="Ge Y."/>
        </authorList>
    </citation>
    <scope>NUCLEOTIDE SEQUENCE [LARGE SCALE GENOMIC DNA]</scope>
    <source>
        <strain evidence="10 11">785</strain>
    </source>
</reference>
<keyword evidence="7 8" id="KW-0472">Membrane</keyword>
<evidence type="ECO:0000256" key="7">
    <source>
        <dbReference type="ARBA" id="ARBA00023136"/>
    </source>
</evidence>
<dbReference type="EMBL" id="VTFX01000006">
    <property type="protein sequence ID" value="KAD3455954.1"/>
    <property type="molecule type" value="Genomic_DNA"/>
</dbReference>
<proteinExistence type="inferred from homology"/>
<evidence type="ECO:0000256" key="1">
    <source>
        <dbReference type="ARBA" id="ARBA00004651"/>
    </source>
</evidence>
<dbReference type="InterPro" id="IPR010065">
    <property type="entry name" value="AA_ABC_transptr_permease_3TM"/>
</dbReference>
<comment type="similarity">
    <text evidence="8">Belongs to the binding-protein-dependent transport system permease family.</text>
</comment>
<protein>
    <submittedName>
        <fullName evidence="10">ABC transporter permease subunit</fullName>
    </submittedName>
</protein>
<dbReference type="SUPFAM" id="SSF161098">
    <property type="entry name" value="MetI-like"/>
    <property type="match status" value="1"/>
</dbReference>
<keyword evidence="3" id="KW-1003">Cell membrane</keyword>
<evidence type="ECO:0000256" key="5">
    <source>
        <dbReference type="ARBA" id="ARBA00022970"/>
    </source>
</evidence>
<comment type="subcellular location">
    <subcellularLocation>
        <location evidence="1 8">Cell membrane</location>
        <topology evidence="1 8">Multi-pass membrane protein</topology>
    </subcellularLocation>
</comment>
<feature type="domain" description="ABC transmembrane type-1" evidence="9">
    <location>
        <begin position="14"/>
        <end position="202"/>
    </location>
</feature>
<feature type="transmembrane region" description="Helical" evidence="8">
    <location>
        <begin position="85"/>
        <end position="106"/>
    </location>
</feature>
<name>A0A5N6MFE0_9MICC</name>
<evidence type="ECO:0000313" key="10">
    <source>
        <dbReference type="EMBL" id="KAD3455954.1"/>
    </source>
</evidence>
<dbReference type="Gene3D" id="1.10.3720.10">
    <property type="entry name" value="MetI-like"/>
    <property type="match status" value="1"/>
</dbReference>
<keyword evidence="6 8" id="KW-1133">Transmembrane helix</keyword>
<dbReference type="GO" id="GO:0022857">
    <property type="term" value="F:transmembrane transporter activity"/>
    <property type="evidence" value="ECO:0007669"/>
    <property type="project" value="InterPro"/>
</dbReference>
<dbReference type="PANTHER" id="PTHR30614">
    <property type="entry name" value="MEMBRANE COMPONENT OF AMINO ACID ABC TRANSPORTER"/>
    <property type="match status" value="1"/>
</dbReference>
<keyword evidence="5" id="KW-0029">Amino-acid transport</keyword>
<keyword evidence="4 8" id="KW-0812">Transmembrane</keyword>
<sequence length="215" mass="22939">MIGMQMLHAVALGLPLTILVTVLSLGLGTVLALPLVAGLRSGNRAVWLFTRGIVDLLRGIPPVVWLFILYYGVSLGALRMSALQAAVIGLGLVSAAYLAEIFRGAIGSVHQGQWEASSALGFRRGALWARIIGPQAWRTAIPAYTAYGIGLLKDSSIASTIGVAEIVFFSNQYARQSGEGIFVFFIAAGVYILLSMPLGMLSRHLDTKLRKAVAR</sequence>
<evidence type="ECO:0000259" key="9">
    <source>
        <dbReference type="PROSITE" id="PS50928"/>
    </source>
</evidence>
<keyword evidence="11" id="KW-1185">Reference proteome</keyword>
<evidence type="ECO:0000256" key="2">
    <source>
        <dbReference type="ARBA" id="ARBA00022448"/>
    </source>
</evidence>
<dbReference type="InterPro" id="IPR000515">
    <property type="entry name" value="MetI-like"/>
</dbReference>
<dbReference type="InterPro" id="IPR043429">
    <property type="entry name" value="ArtM/GltK/GlnP/TcyL/YhdX-like"/>
</dbReference>
<evidence type="ECO:0000256" key="6">
    <source>
        <dbReference type="ARBA" id="ARBA00022989"/>
    </source>
</evidence>
<dbReference type="Proteomes" id="UP000326852">
    <property type="component" value="Unassembled WGS sequence"/>
</dbReference>
<dbReference type="NCBIfam" id="TIGR01726">
    <property type="entry name" value="HEQRo_perm_3TM"/>
    <property type="match status" value="1"/>
</dbReference>
<gene>
    <name evidence="10" type="ORF">GD627_14670</name>
</gene>